<keyword evidence="1" id="KW-1277">Toxin-antitoxin system</keyword>
<dbReference type="Proteomes" id="UP000192333">
    <property type="component" value="Chromosome I"/>
</dbReference>
<dbReference type="PANTHER" id="PTHR35401:SF2">
    <property type="entry name" value="ABC-TYPE TRANSPORT SYSTEM"/>
    <property type="match status" value="1"/>
</dbReference>
<name>A0A1W2H0G7_9BACT</name>
<dbReference type="EMBL" id="LT838813">
    <property type="protein sequence ID" value="SMD42420.1"/>
    <property type="molecule type" value="Genomic_DNA"/>
</dbReference>
<evidence type="ECO:0000313" key="4">
    <source>
        <dbReference type="Proteomes" id="UP000192333"/>
    </source>
</evidence>
<dbReference type="PANTHER" id="PTHR35401">
    <property type="entry name" value="COPG FAMILY HELIX-TURN-HELIX PROTEIN-RELATED-RELATED"/>
    <property type="match status" value="1"/>
</dbReference>
<keyword evidence="4" id="KW-1185">Reference proteome</keyword>
<dbReference type="AlphaFoldDB" id="A0A1W2H0G7"/>
<accession>A0A1W2H0G7</accession>
<dbReference type="RefSeq" id="WP_084119224.1">
    <property type="nucleotide sequence ID" value="NZ_LT838813.1"/>
</dbReference>
<dbReference type="STRING" id="758820.SAMN00777080_0970"/>
<comment type="similarity">
    <text evidence="2">Belongs to the TacA antitoxin family.</text>
</comment>
<gene>
    <name evidence="3" type="ORF">SAMN00777080_0970</name>
</gene>
<dbReference type="SUPFAM" id="SSF47598">
    <property type="entry name" value="Ribbon-helix-helix"/>
    <property type="match status" value="1"/>
</dbReference>
<dbReference type="Gene3D" id="1.20.5.780">
    <property type="entry name" value="Single helix bin"/>
    <property type="match status" value="1"/>
</dbReference>
<dbReference type="InterPro" id="IPR014795">
    <property type="entry name" value="TacA_1-like"/>
</dbReference>
<dbReference type="Pfam" id="PF08681">
    <property type="entry name" value="TacA1"/>
    <property type="match status" value="1"/>
</dbReference>
<protein>
    <submittedName>
        <fullName evidence="3">Uncharacterized conserved protein, DUF1778 family</fullName>
    </submittedName>
</protein>
<dbReference type="OrthoDB" id="595305at2"/>
<dbReference type="GO" id="GO:0006355">
    <property type="term" value="P:regulation of DNA-templated transcription"/>
    <property type="evidence" value="ECO:0007669"/>
    <property type="project" value="InterPro"/>
</dbReference>
<sequence>MATQVNDRIDVRISTEQKELFKRASVISGFKNLTEFVVHCVYKESKSLLIEESQILKSEEDKRIFFNALLNPPSPNAHLKKARLNYLKFKSEQFDENLQTGEIPQKE</sequence>
<proteinExistence type="inferred from homology"/>
<evidence type="ECO:0000256" key="1">
    <source>
        <dbReference type="ARBA" id="ARBA00022649"/>
    </source>
</evidence>
<reference evidence="4" key="1">
    <citation type="submission" date="2017-04" db="EMBL/GenBank/DDBJ databases">
        <authorList>
            <person name="Varghese N."/>
            <person name="Submissions S."/>
        </authorList>
    </citation>
    <scope>NUCLEOTIDE SEQUENCE [LARGE SCALE GENOMIC DNA]</scope>
    <source>
        <strain evidence="4">DSM 16537</strain>
    </source>
</reference>
<dbReference type="InterPro" id="IPR010985">
    <property type="entry name" value="Ribbon_hlx_hlx"/>
</dbReference>
<evidence type="ECO:0000256" key="2">
    <source>
        <dbReference type="ARBA" id="ARBA00049988"/>
    </source>
</evidence>
<evidence type="ECO:0000313" key="3">
    <source>
        <dbReference type="EMBL" id="SMD42420.1"/>
    </source>
</evidence>
<organism evidence="3 4">
    <name type="scientific">Aquiflexum balticum DSM 16537</name>
    <dbReference type="NCBI Taxonomy" id="758820"/>
    <lineage>
        <taxon>Bacteria</taxon>
        <taxon>Pseudomonadati</taxon>
        <taxon>Bacteroidota</taxon>
        <taxon>Cytophagia</taxon>
        <taxon>Cytophagales</taxon>
        <taxon>Cyclobacteriaceae</taxon>
        <taxon>Aquiflexum</taxon>
    </lineage>
</organism>